<evidence type="ECO:0000313" key="2">
    <source>
        <dbReference type="Proteomes" id="UP000785679"/>
    </source>
</evidence>
<dbReference type="EMBL" id="RRYP01028099">
    <property type="protein sequence ID" value="TNV71758.1"/>
    <property type="molecule type" value="Genomic_DNA"/>
</dbReference>
<gene>
    <name evidence="1" type="ORF">FGO68_gene12179</name>
</gene>
<protein>
    <submittedName>
        <fullName evidence="1">Uncharacterized protein</fullName>
    </submittedName>
</protein>
<accession>A0A8J8NBC9</accession>
<sequence length="128" mass="15397">MAENANRMTLRVVTDMYTRIPALEVFHLSQRVQKRDESLYCMFYIGCMEIRRVKFRFNQTSIYKKVIVDLAEFMRDFFKAMEIKYGIVDLSHITETTVMEELRVFRKVHVQSQQRPIQPSIRQPQDKL</sequence>
<reference evidence="1" key="1">
    <citation type="submission" date="2019-06" db="EMBL/GenBank/DDBJ databases">
        <authorList>
            <person name="Zheng W."/>
        </authorList>
    </citation>
    <scope>NUCLEOTIDE SEQUENCE</scope>
    <source>
        <strain evidence="1">QDHG01</strain>
    </source>
</reference>
<evidence type="ECO:0000313" key="1">
    <source>
        <dbReference type="EMBL" id="TNV71758.1"/>
    </source>
</evidence>
<organism evidence="1 2">
    <name type="scientific">Halteria grandinella</name>
    <dbReference type="NCBI Taxonomy" id="5974"/>
    <lineage>
        <taxon>Eukaryota</taxon>
        <taxon>Sar</taxon>
        <taxon>Alveolata</taxon>
        <taxon>Ciliophora</taxon>
        <taxon>Intramacronucleata</taxon>
        <taxon>Spirotrichea</taxon>
        <taxon>Stichotrichia</taxon>
        <taxon>Sporadotrichida</taxon>
        <taxon>Halteriidae</taxon>
        <taxon>Halteria</taxon>
    </lineage>
</organism>
<comment type="caution">
    <text evidence="1">The sequence shown here is derived from an EMBL/GenBank/DDBJ whole genome shotgun (WGS) entry which is preliminary data.</text>
</comment>
<dbReference type="AlphaFoldDB" id="A0A8J8NBC9"/>
<keyword evidence="2" id="KW-1185">Reference proteome</keyword>
<name>A0A8J8NBC9_HALGN</name>
<dbReference type="Proteomes" id="UP000785679">
    <property type="component" value="Unassembled WGS sequence"/>
</dbReference>
<proteinExistence type="predicted"/>